<evidence type="ECO:0000256" key="1">
    <source>
        <dbReference type="SAM" id="Phobius"/>
    </source>
</evidence>
<dbReference type="Gramene" id="CMS168CT">
    <property type="protein sequence ID" value="CMS168CT"/>
    <property type="gene ID" value="CMS168C"/>
</dbReference>
<keyword evidence="1" id="KW-0812">Transmembrane</keyword>
<evidence type="ECO:0000313" key="3">
    <source>
        <dbReference type="Proteomes" id="UP000007014"/>
    </source>
</evidence>
<protein>
    <submittedName>
        <fullName evidence="2">Uncharacterized protein</fullName>
    </submittedName>
</protein>
<feature type="transmembrane region" description="Helical" evidence="1">
    <location>
        <begin position="12"/>
        <end position="33"/>
    </location>
</feature>
<dbReference type="HOGENOM" id="CLU_1296010_0_0_1"/>
<evidence type="ECO:0000313" key="2">
    <source>
        <dbReference type="EMBL" id="BAM82788.1"/>
    </source>
</evidence>
<gene>
    <name evidence="2" type="ORF">CYME_CMS168C</name>
</gene>
<sequence>MTSQVRYRDEPATTVFSGLGVGSGFYVGCGVGVGKTFGAFYVPSVQLSVGVGCGLQVGFGWGFFLYGWGACIWSLRSMLGIDERDVANMLQQLRRDQRQESPPPSKSSVKPLPFSWRRLRLPSFLLPCTPSSQRRMGAAAGSEHFCLSCPFQSKARERCCCCCCCCRKALASATAERIAGIGKPVRTPWGSTEARAACHWARTTASGMRLVSR</sequence>
<dbReference type="GeneID" id="16997614"/>
<reference evidence="2 3" key="1">
    <citation type="journal article" date="2004" name="Nature">
        <title>Genome sequence of the ultrasmall unicellular red alga Cyanidioschyzon merolae 10D.</title>
        <authorList>
            <person name="Matsuzaki M."/>
            <person name="Misumi O."/>
            <person name="Shin-i T."/>
            <person name="Maruyama S."/>
            <person name="Takahara M."/>
            <person name="Miyagishima S."/>
            <person name="Mori T."/>
            <person name="Nishida K."/>
            <person name="Yagisawa F."/>
            <person name="Nishida K."/>
            <person name="Yoshida Y."/>
            <person name="Nishimura Y."/>
            <person name="Nakao S."/>
            <person name="Kobayashi T."/>
            <person name="Momoyama Y."/>
            <person name="Higashiyama T."/>
            <person name="Minoda A."/>
            <person name="Sano M."/>
            <person name="Nomoto H."/>
            <person name="Oishi K."/>
            <person name="Hayashi H."/>
            <person name="Ohta F."/>
            <person name="Nishizaka S."/>
            <person name="Haga S."/>
            <person name="Miura S."/>
            <person name="Morishita T."/>
            <person name="Kabeya Y."/>
            <person name="Terasawa K."/>
            <person name="Suzuki Y."/>
            <person name="Ishii Y."/>
            <person name="Asakawa S."/>
            <person name="Takano H."/>
            <person name="Ohta N."/>
            <person name="Kuroiwa H."/>
            <person name="Tanaka K."/>
            <person name="Shimizu N."/>
            <person name="Sugano S."/>
            <person name="Sato N."/>
            <person name="Nozaki H."/>
            <person name="Ogasawara N."/>
            <person name="Kohara Y."/>
            <person name="Kuroiwa T."/>
        </authorList>
    </citation>
    <scope>NUCLEOTIDE SEQUENCE [LARGE SCALE GENOMIC DNA]</scope>
    <source>
        <strain evidence="2 3">10D</strain>
    </source>
</reference>
<proteinExistence type="predicted"/>
<keyword evidence="3" id="KW-1185">Reference proteome</keyword>
<dbReference type="EMBL" id="AP006501">
    <property type="protein sequence ID" value="BAM82788.1"/>
    <property type="molecule type" value="Genomic_DNA"/>
</dbReference>
<reference evidence="2 3" key="2">
    <citation type="journal article" date="2007" name="BMC Biol.">
        <title>A 100%-complete sequence reveals unusually simple genomic features in the hot-spring red alga Cyanidioschyzon merolae.</title>
        <authorList>
            <person name="Nozaki H."/>
            <person name="Takano H."/>
            <person name="Misumi O."/>
            <person name="Terasawa K."/>
            <person name="Matsuzaki M."/>
            <person name="Maruyama S."/>
            <person name="Nishida K."/>
            <person name="Yagisawa F."/>
            <person name="Yoshida Y."/>
            <person name="Fujiwara T."/>
            <person name="Takio S."/>
            <person name="Tamura K."/>
            <person name="Chung S.J."/>
            <person name="Nakamura S."/>
            <person name="Kuroiwa H."/>
            <person name="Tanaka K."/>
            <person name="Sato N."/>
            <person name="Kuroiwa T."/>
        </authorList>
    </citation>
    <scope>NUCLEOTIDE SEQUENCE [LARGE SCALE GENOMIC DNA]</scope>
    <source>
        <strain evidence="2 3">10D</strain>
    </source>
</reference>
<dbReference type="RefSeq" id="XP_005538824.1">
    <property type="nucleotide sequence ID" value="XM_005538767.1"/>
</dbReference>
<name>M1VLW5_CYAM1</name>
<feature type="transmembrane region" description="Helical" evidence="1">
    <location>
        <begin position="45"/>
        <end position="68"/>
    </location>
</feature>
<keyword evidence="1" id="KW-0472">Membrane</keyword>
<organism evidence="2 3">
    <name type="scientific">Cyanidioschyzon merolae (strain NIES-3377 / 10D)</name>
    <name type="common">Unicellular red alga</name>
    <dbReference type="NCBI Taxonomy" id="280699"/>
    <lineage>
        <taxon>Eukaryota</taxon>
        <taxon>Rhodophyta</taxon>
        <taxon>Bangiophyceae</taxon>
        <taxon>Cyanidiales</taxon>
        <taxon>Cyanidiaceae</taxon>
        <taxon>Cyanidioschyzon</taxon>
    </lineage>
</organism>
<dbReference type="KEGG" id="cme:CYME_CMS168C"/>
<accession>M1VLW5</accession>
<keyword evidence="1" id="KW-1133">Transmembrane helix</keyword>
<dbReference type="Proteomes" id="UP000007014">
    <property type="component" value="Chromosome 19"/>
</dbReference>
<dbReference type="AlphaFoldDB" id="M1VLW5"/>